<dbReference type="STRING" id="383372.Rcas_2218"/>
<dbReference type="EMBL" id="CP000804">
    <property type="protein sequence ID" value="ABU58301.1"/>
    <property type="molecule type" value="Genomic_DNA"/>
</dbReference>
<gene>
    <name evidence="2" type="ordered locus">Rcas_2218</name>
</gene>
<dbReference type="OrthoDB" id="163276at2"/>
<feature type="transmembrane region" description="Helical" evidence="1">
    <location>
        <begin position="94"/>
        <end position="117"/>
    </location>
</feature>
<name>A7NLB8_ROSCS</name>
<reference evidence="2 3" key="1">
    <citation type="submission" date="2007-08" db="EMBL/GenBank/DDBJ databases">
        <title>Complete sequence of Roseiflexus castenholzii DSM 13941.</title>
        <authorList>
            <consortium name="US DOE Joint Genome Institute"/>
            <person name="Copeland A."/>
            <person name="Lucas S."/>
            <person name="Lapidus A."/>
            <person name="Barry K."/>
            <person name="Glavina del Rio T."/>
            <person name="Dalin E."/>
            <person name="Tice H."/>
            <person name="Pitluck S."/>
            <person name="Thompson L.S."/>
            <person name="Brettin T."/>
            <person name="Bruce D."/>
            <person name="Detter J.C."/>
            <person name="Han C."/>
            <person name="Tapia R."/>
            <person name="Schmutz J."/>
            <person name="Larimer F."/>
            <person name="Land M."/>
            <person name="Hauser L."/>
            <person name="Kyrpides N."/>
            <person name="Mikhailova N."/>
            <person name="Bryant D.A."/>
            <person name="Hanada S."/>
            <person name="Tsukatani Y."/>
            <person name="Richardson P."/>
        </authorList>
    </citation>
    <scope>NUCLEOTIDE SEQUENCE [LARGE SCALE GENOMIC DNA]</scope>
    <source>
        <strain evidence="3">DSM 13941 / HLO8</strain>
    </source>
</reference>
<feature type="transmembrane region" description="Helical" evidence="1">
    <location>
        <begin position="170"/>
        <end position="191"/>
    </location>
</feature>
<keyword evidence="3" id="KW-1185">Reference proteome</keyword>
<evidence type="ECO:0000256" key="1">
    <source>
        <dbReference type="SAM" id="Phobius"/>
    </source>
</evidence>
<proteinExistence type="predicted"/>
<feature type="transmembrane region" description="Helical" evidence="1">
    <location>
        <begin position="56"/>
        <end position="82"/>
    </location>
</feature>
<dbReference type="eggNOG" id="ENOG5031DS7">
    <property type="taxonomic scope" value="Bacteria"/>
</dbReference>
<feature type="transmembrane region" description="Helical" evidence="1">
    <location>
        <begin position="6"/>
        <end position="24"/>
    </location>
</feature>
<keyword evidence="1" id="KW-1133">Transmembrane helix</keyword>
<sequence length="215" mass="22634">MSQDVIVNIIAALLTLMVLSRVAGDNPLFRVAQYLFVGASLGLAFVVAYHQVLRPAALALLNGSMTAVWFYGVPLLLGVLLLPRITGEQRLSWLANIPLALVFGVGGALAIGGAIIGTLLPQIRDTARPLTGGPEHIAGMVVLIVGTVLTLASFYYTATPESRSGRIVKGAAAVGHWLIMVAFGFFFAGALQSYLSALVERVNFVLATVRGLFGA</sequence>
<keyword evidence="1" id="KW-0472">Membrane</keyword>
<feature type="transmembrane region" description="Helical" evidence="1">
    <location>
        <begin position="31"/>
        <end position="50"/>
    </location>
</feature>
<protein>
    <submittedName>
        <fullName evidence="2">Uncharacterized protein</fullName>
    </submittedName>
</protein>
<organism evidence="2 3">
    <name type="scientific">Roseiflexus castenholzii (strain DSM 13941 / HLO8)</name>
    <dbReference type="NCBI Taxonomy" id="383372"/>
    <lineage>
        <taxon>Bacteria</taxon>
        <taxon>Bacillati</taxon>
        <taxon>Chloroflexota</taxon>
        <taxon>Chloroflexia</taxon>
        <taxon>Chloroflexales</taxon>
        <taxon>Roseiflexineae</taxon>
        <taxon>Roseiflexaceae</taxon>
        <taxon>Roseiflexus</taxon>
    </lineage>
</organism>
<dbReference type="KEGG" id="rca:Rcas_2218"/>
<accession>A7NLB8</accession>
<dbReference type="HOGENOM" id="CLU_1282425_0_0_0"/>
<keyword evidence="1" id="KW-0812">Transmembrane</keyword>
<evidence type="ECO:0000313" key="3">
    <source>
        <dbReference type="Proteomes" id="UP000000263"/>
    </source>
</evidence>
<dbReference type="AlphaFoldDB" id="A7NLB8"/>
<dbReference type="RefSeq" id="WP_012120725.1">
    <property type="nucleotide sequence ID" value="NC_009767.1"/>
</dbReference>
<feature type="transmembrane region" description="Helical" evidence="1">
    <location>
        <begin position="137"/>
        <end position="158"/>
    </location>
</feature>
<evidence type="ECO:0000313" key="2">
    <source>
        <dbReference type="EMBL" id="ABU58301.1"/>
    </source>
</evidence>
<dbReference type="Proteomes" id="UP000000263">
    <property type="component" value="Chromosome"/>
</dbReference>